<keyword evidence="2" id="KW-1185">Reference proteome</keyword>
<proteinExistence type="predicted"/>
<protein>
    <submittedName>
        <fullName evidence="1">Putative zinc finger CCCH domain protein</fullName>
    </submittedName>
</protein>
<evidence type="ECO:0000313" key="1">
    <source>
        <dbReference type="EMBL" id="MCI02242.1"/>
    </source>
</evidence>
<sequence length="168" mass="18991">MQVHQNVNQQMWGYPSDITNSNVIGSPQFKADPSTNSRYDAFSKRSNSFIERSSRSSFNSELPSAPSNFSGWGSPDGKLDWSVRGDELNKMRKSYSLVFQNTNSFSTMAAPNVDNQDVLLSQETWVNSLVKDVPPTFESDQYCVEVEDDQQCHNQDAVLSLPEQLYMD</sequence>
<comment type="caution">
    <text evidence="1">The sequence shown here is derived from an EMBL/GenBank/DDBJ whole genome shotgun (WGS) entry which is preliminary data.</text>
</comment>
<feature type="non-terminal residue" evidence="1">
    <location>
        <position position="168"/>
    </location>
</feature>
<evidence type="ECO:0000313" key="2">
    <source>
        <dbReference type="Proteomes" id="UP000265520"/>
    </source>
</evidence>
<organism evidence="1 2">
    <name type="scientific">Trifolium medium</name>
    <dbReference type="NCBI Taxonomy" id="97028"/>
    <lineage>
        <taxon>Eukaryota</taxon>
        <taxon>Viridiplantae</taxon>
        <taxon>Streptophyta</taxon>
        <taxon>Embryophyta</taxon>
        <taxon>Tracheophyta</taxon>
        <taxon>Spermatophyta</taxon>
        <taxon>Magnoliopsida</taxon>
        <taxon>eudicotyledons</taxon>
        <taxon>Gunneridae</taxon>
        <taxon>Pentapetalae</taxon>
        <taxon>rosids</taxon>
        <taxon>fabids</taxon>
        <taxon>Fabales</taxon>
        <taxon>Fabaceae</taxon>
        <taxon>Papilionoideae</taxon>
        <taxon>50 kb inversion clade</taxon>
        <taxon>NPAAA clade</taxon>
        <taxon>Hologalegina</taxon>
        <taxon>IRL clade</taxon>
        <taxon>Trifolieae</taxon>
        <taxon>Trifolium</taxon>
    </lineage>
</organism>
<dbReference type="AlphaFoldDB" id="A0A392NS58"/>
<dbReference type="EMBL" id="LXQA010048513">
    <property type="protein sequence ID" value="MCI02242.1"/>
    <property type="molecule type" value="Genomic_DNA"/>
</dbReference>
<reference evidence="1 2" key="1">
    <citation type="journal article" date="2018" name="Front. Plant Sci.">
        <title>Red Clover (Trifolium pratense) and Zigzag Clover (T. medium) - A Picture of Genomic Similarities and Differences.</title>
        <authorList>
            <person name="Dluhosova J."/>
            <person name="Istvanek J."/>
            <person name="Nedelnik J."/>
            <person name="Repkova J."/>
        </authorList>
    </citation>
    <scope>NUCLEOTIDE SEQUENCE [LARGE SCALE GENOMIC DNA]</scope>
    <source>
        <strain evidence="2">cv. 10/8</strain>
        <tissue evidence="1">Leaf</tissue>
    </source>
</reference>
<name>A0A392NS58_9FABA</name>
<dbReference type="Proteomes" id="UP000265520">
    <property type="component" value="Unassembled WGS sequence"/>
</dbReference>
<accession>A0A392NS58</accession>